<feature type="signal peptide" evidence="1">
    <location>
        <begin position="1"/>
        <end position="23"/>
    </location>
</feature>
<evidence type="ECO:0000313" key="2">
    <source>
        <dbReference type="EMBL" id="TBW34053.1"/>
    </source>
</evidence>
<name>A0A4Q9VGA9_9HYPH</name>
<proteinExistence type="predicted"/>
<reference evidence="2 3" key="1">
    <citation type="submission" date="2019-02" db="EMBL/GenBank/DDBJ databases">
        <title>Siculibacillus lacustris gen. nov., sp. nov., a new rosette-forming bacterium isolated from a freshwater crater lake (Lake St. Ana, Romania).</title>
        <authorList>
            <person name="Felfoldi T."/>
            <person name="Marton Z."/>
            <person name="Szabo A."/>
            <person name="Mentes A."/>
            <person name="Boka K."/>
            <person name="Marialigeti K."/>
            <person name="Mathe I."/>
            <person name="Koncz M."/>
            <person name="Schumann P."/>
            <person name="Toth E."/>
        </authorList>
    </citation>
    <scope>NUCLEOTIDE SEQUENCE [LARGE SCALE GENOMIC DNA]</scope>
    <source>
        <strain evidence="2 3">SA-279</strain>
    </source>
</reference>
<gene>
    <name evidence="2" type="ORF">EYW49_18815</name>
</gene>
<feature type="chain" id="PRO_5020185276" description="PepSY domain-containing protein" evidence="1">
    <location>
        <begin position="24"/>
        <end position="116"/>
    </location>
</feature>
<accession>A0A4Q9VGA9</accession>
<keyword evidence="3" id="KW-1185">Reference proteome</keyword>
<evidence type="ECO:0000256" key="1">
    <source>
        <dbReference type="SAM" id="SignalP"/>
    </source>
</evidence>
<comment type="caution">
    <text evidence="2">The sequence shown here is derived from an EMBL/GenBank/DDBJ whole genome shotgun (WGS) entry which is preliminary data.</text>
</comment>
<sequence>MRAASALAILALAAAAVVSPAAAGSLATEAQARAAAVAVLKGDPYGDTDAAVLRNLREVVRTTRGATLCGGGSAPVWSIRVVVAAPHGDPGAPIDGRLVLDARTGAIVCAGLPFLD</sequence>
<dbReference type="RefSeq" id="WP_131311177.1">
    <property type="nucleotide sequence ID" value="NZ_SJFN01000036.1"/>
</dbReference>
<dbReference type="OrthoDB" id="8456307at2"/>
<evidence type="ECO:0000313" key="3">
    <source>
        <dbReference type="Proteomes" id="UP000292781"/>
    </source>
</evidence>
<organism evidence="2 3">
    <name type="scientific">Siculibacillus lacustris</name>
    <dbReference type="NCBI Taxonomy" id="1549641"/>
    <lineage>
        <taxon>Bacteria</taxon>
        <taxon>Pseudomonadati</taxon>
        <taxon>Pseudomonadota</taxon>
        <taxon>Alphaproteobacteria</taxon>
        <taxon>Hyphomicrobiales</taxon>
        <taxon>Ancalomicrobiaceae</taxon>
        <taxon>Siculibacillus</taxon>
    </lineage>
</organism>
<evidence type="ECO:0008006" key="4">
    <source>
        <dbReference type="Google" id="ProtNLM"/>
    </source>
</evidence>
<dbReference type="AlphaFoldDB" id="A0A4Q9VGA9"/>
<protein>
    <recommendedName>
        <fullName evidence="4">PepSY domain-containing protein</fullName>
    </recommendedName>
</protein>
<dbReference type="EMBL" id="SJFN01000036">
    <property type="protein sequence ID" value="TBW34053.1"/>
    <property type="molecule type" value="Genomic_DNA"/>
</dbReference>
<dbReference type="Proteomes" id="UP000292781">
    <property type="component" value="Unassembled WGS sequence"/>
</dbReference>
<keyword evidence="1" id="KW-0732">Signal</keyword>